<dbReference type="EMBL" id="JAIZAY010000008">
    <property type="protein sequence ID" value="KAJ8038070.1"/>
    <property type="molecule type" value="Genomic_DNA"/>
</dbReference>
<proteinExistence type="predicted"/>
<dbReference type="Pfam" id="PF24681">
    <property type="entry name" value="Kelch_KLHDC2_KLHL20_DRC7"/>
    <property type="match status" value="1"/>
</dbReference>
<evidence type="ECO:0000313" key="3">
    <source>
        <dbReference type="Proteomes" id="UP001152320"/>
    </source>
</evidence>
<dbReference type="PROSITE" id="PS50181">
    <property type="entry name" value="FBOX"/>
    <property type="match status" value="1"/>
</dbReference>
<dbReference type="Gene3D" id="2.120.10.80">
    <property type="entry name" value="Kelch-type beta propeller"/>
    <property type="match status" value="1"/>
</dbReference>
<organism evidence="2 3">
    <name type="scientific">Holothuria leucospilota</name>
    <name type="common">Black long sea cucumber</name>
    <name type="synonym">Mertensiothuria leucospilota</name>
    <dbReference type="NCBI Taxonomy" id="206669"/>
    <lineage>
        <taxon>Eukaryota</taxon>
        <taxon>Metazoa</taxon>
        <taxon>Echinodermata</taxon>
        <taxon>Eleutherozoa</taxon>
        <taxon>Echinozoa</taxon>
        <taxon>Holothuroidea</taxon>
        <taxon>Aspidochirotacea</taxon>
        <taxon>Aspidochirotida</taxon>
        <taxon>Holothuriidae</taxon>
        <taxon>Holothuria</taxon>
    </lineage>
</organism>
<keyword evidence="3" id="KW-1185">Reference proteome</keyword>
<dbReference type="InterPro" id="IPR015915">
    <property type="entry name" value="Kelch-typ_b-propeller"/>
</dbReference>
<gene>
    <name evidence="2" type="ORF">HOLleu_19046</name>
</gene>
<dbReference type="Gene3D" id="1.20.1280.50">
    <property type="match status" value="1"/>
</dbReference>
<dbReference type="Pfam" id="PF12937">
    <property type="entry name" value="F-box-like"/>
    <property type="match status" value="1"/>
</dbReference>
<dbReference type="InterPro" id="IPR052821">
    <property type="entry name" value="F-box_only_SRC"/>
</dbReference>
<dbReference type="GO" id="GO:1990756">
    <property type="term" value="F:ubiquitin-like ligase-substrate adaptor activity"/>
    <property type="evidence" value="ECO:0007669"/>
    <property type="project" value="TreeGrafter"/>
</dbReference>
<dbReference type="InterPro" id="IPR036047">
    <property type="entry name" value="F-box-like_dom_sf"/>
</dbReference>
<dbReference type="AlphaFoldDB" id="A0A9Q1H9W6"/>
<feature type="domain" description="F-box" evidence="1">
    <location>
        <begin position="9"/>
        <end position="61"/>
    </location>
</feature>
<dbReference type="GO" id="GO:0019005">
    <property type="term" value="C:SCF ubiquitin ligase complex"/>
    <property type="evidence" value="ECO:0007669"/>
    <property type="project" value="TreeGrafter"/>
</dbReference>
<dbReference type="CDD" id="cd22110">
    <property type="entry name" value="F-box_FBXO42"/>
    <property type="match status" value="1"/>
</dbReference>
<protein>
    <submittedName>
        <fullName evidence="2">F-box only protein 42</fullName>
    </submittedName>
</protein>
<evidence type="ECO:0000259" key="1">
    <source>
        <dbReference type="PROSITE" id="PS50181"/>
    </source>
</evidence>
<evidence type="ECO:0000313" key="2">
    <source>
        <dbReference type="EMBL" id="KAJ8038070.1"/>
    </source>
</evidence>
<dbReference type="SUPFAM" id="SSF117281">
    <property type="entry name" value="Kelch motif"/>
    <property type="match status" value="1"/>
</dbReference>
<comment type="caution">
    <text evidence="2">The sequence shown here is derived from an EMBL/GenBank/DDBJ whole genome shotgun (WGS) entry which is preliminary data.</text>
</comment>
<dbReference type="Proteomes" id="UP001152320">
    <property type="component" value="Chromosome 8"/>
</dbReference>
<dbReference type="PANTHER" id="PTHR46432">
    <property type="entry name" value="F-BOX ONLY PROTEIN 42"/>
    <property type="match status" value="1"/>
</dbReference>
<dbReference type="PANTHER" id="PTHR46432:SF1">
    <property type="entry name" value="F-BOX ONLY PROTEIN 42"/>
    <property type="match status" value="1"/>
</dbReference>
<dbReference type="OrthoDB" id="9973021at2759"/>
<dbReference type="SMART" id="SM00256">
    <property type="entry name" value="FBOX"/>
    <property type="match status" value="1"/>
</dbReference>
<reference evidence="2" key="1">
    <citation type="submission" date="2021-10" db="EMBL/GenBank/DDBJ databases">
        <title>Tropical sea cucumber genome reveals ecological adaptation and Cuvierian tubules defense mechanism.</title>
        <authorList>
            <person name="Chen T."/>
        </authorList>
    </citation>
    <scope>NUCLEOTIDE SEQUENCE</scope>
    <source>
        <strain evidence="2">Nanhai2018</strain>
        <tissue evidence="2">Muscle</tissue>
    </source>
</reference>
<dbReference type="InterPro" id="IPR001810">
    <property type="entry name" value="F-box_dom"/>
</dbReference>
<sequence>MASSGCKVVLNINDLPTELLHSIFTYLSLYGQLQTSMQVCHRWKAIAEDVLKGREELFSCRLRENRLSFNTAGCPYISIPARSDHACCIHGKHLYIFGGFKNEGQAYNDLWKVDLIFREVERVQTTSKERGPSPRGYAFLLPYDANSLILCGGIVETKTPFAPTMYQRAADEVFKFDIKSNTWTLFKTNQGTSNQPENAIYDCCIVGRYLFACYKKKEEGQLCCQIQVINLSHSSNVACIPAETFRVPEMKLFSLDDFHLLVIANHLTKRECSAYLLDIRGFEEGTSLKWRDLEILNNDKCLPNPCQACKVGDHIVVFYPKEGTLLINAQQRVFAAKNYSRSPTAHKHCPHCTQAVHASWKGRCIFKDCDRLGTALQTAVMDVSCAVTSGVIKWVNSHIEFSGSTYFSRGQTHFRPFHAISGMAQVVILGWKPCPQKDCKHPCSIDVLR</sequence>
<accession>A0A9Q1H9W6</accession>
<name>A0A9Q1H9W6_HOLLE</name>
<dbReference type="SUPFAM" id="SSF81383">
    <property type="entry name" value="F-box domain"/>
    <property type="match status" value="1"/>
</dbReference>